<feature type="compositionally biased region" description="Polar residues" evidence="1">
    <location>
        <begin position="506"/>
        <end position="528"/>
    </location>
</feature>
<evidence type="ECO:0000313" key="2">
    <source>
        <dbReference type="EMBL" id="KAA0046060.1"/>
    </source>
</evidence>
<organism evidence="2 3">
    <name type="scientific">Cucumis melo var. makuwa</name>
    <name type="common">Oriental melon</name>
    <dbReference type="NCBI Taxonomy" id="1194695"/>
    <lineage>
        <taxon>Eukaryota</taxon>
        <taxon>Viridiplantae</taxon>
        <taxon>Streptophyta</taxon>
        <taxon>Embryophyta</taxon>
        <taxon>Tracheophyta</taxon>
        <taxon>Spermatophyta</taxon>
        <taxon>Magnoliopsida</taxon>
        <taxon>eudicotyledons</taxon>
        <taxon>Gunneridae</taxon>
        <taxon>Pentapetalae</taxon>
        <taxon>rosids</taxon>
        <taxon>fabids</taxon>
        <taxon>Cucurbitales</taxon>
        <taxon>Cucurbitaceae</taxon>
        <taxon>Benincaseae</taxon>
        <taxon>Cucumis</taxon>
    </lineage>
</organism>
<dbReference type="InterPro" id="IPR012337">
    <property type="entry name" value="RNaseH-like_sf"/>
</dbReference>
<dbReference type="AlphaFoldDB" id="A0A5A7TSD7"/>
<sequence length="528" mass="59875">MVLVIADLRFVLMGEYPPFSTQNASKSVRDAYDRWTKTNDKARLYILASMSGILSKKHEIMVTACQIMDSLREINAKMNKIEYNMTTLLKKLLAFQSLKEQKEGEENVAHSRRFAPSSSGSKKIKKKKGGKGKGPTVAAEGKEKTKVAIKGKCFPCNVDEHWKRNCPKYLTKKKEKEGATNHICSSLHETSSFKQLQEGEMTLEVGTGDVISARAVRNAKYGYLYLVEHKSEALEKFKEYKAEVENLLSKKIKILRFDRGGEYMDLRFQDNMIEHETRFQLSALVETTVHIFNNVPSNSISETPFELWRGRTPSLSHFRIWACPAQVLVINPKKLEPRSRFDTAIKSYSFDQNVDEPCVYKKINKAQFQMKDVIGIQIIRDRKNKTLALSQATYINKILCLKTPQEVEDTRRIPYASTVGSLMYAMLYTRPDICYAVGIVSRGTLHKLSSGSVERTHQSRDPEGCTCQSSDPEGYTYQSGDPEGYTYQSSASEGCTYQSGDPEGYTYQSSDLEGCTYQSSDPEGYTYQ</sequence>
<dbReference type="InterPro" id="IPR039537">
    <property type="entry name" value="Retrotran_Ty1/copia-like"/>
</dbReference>
<gene>
    <name evidence="2" type="ORF">E6C27_scaffold243G006420</name>
</gene>
<feature type="compositionally biased region" description="Basic and acidic residues" evidence="1">
    <location>
        <begin position="454"/>
        <end position="463"/>
    </location>
</feature>
<evidence type="ECO:0000313" key="3">
    <source>
        <dbReference type="Proteomes" id="UP000321393"/>
    </source>
</evidence>
<evidence type="ECO:0000256" key="1">
    <source>
        <dbReference type="SAM" id="MobiDB-lite"/>
    </source>
</evidence>
<feature type="region of interest" description="Disordered" evidence="1">
    <location>
        <begin position="104"/>
        <end position="141"/>
    </location>
</feature>
<comment type="caution">
    <text evidence="2">The sequence shown here is derived from an EMBL/GenBank/DDBJ whole genome shotgun (WGS) entry which is preliminary data.</text>
</comment>
<reference evidence="2 3" key="1">
    <citation type="submission" date="2019-08" db="EMBL/GenBank/DDBJ databases">
        <title>Draft genome sequences of two oriental melons (Cucumis melo L. var makuwa).</title>
        <authorList>
            <person name="Kwon S.-Y."/>
        </authorList>
    </citation>
    <scope>NUCLEOTIDE SEQUENCE [LARGE SCALE GENOMIC DNA]</scope>
    <source>
        <strain evidence="3">cv. SW 3</strain>
        <tissue evidence="2">Leaf</tissue>
    </source>
</reference>
<dbReference type="PANTHER" id="PTHR42648">
    <property type="entry name" value="TRANSPOSASE, PUTATIVE-RELATED"/>
    <property type="match status" value="1"/>
</dbReference>
<protein>
    <submittedName>
        <fullName evidence="2">Gag/pol protein</fullName>
    </submittedName>
</protein>
<accession>A0A5A7TSD7</accession>
<dbReference type="Proteomes" id="UP000321393">
    <property type="component" value="Unassembled WGS sequence"/>
</dbReference>
<feature type="compositionally biased region" description="Polar residues" evidence="1">
    <location>
        <begin position="466"/>
        <end position="479"/>
    </location>
</feature>
<dbReference type="EMBL" id="SSTE01014401">
    <property type="protein sequence ID" value="KAA0046060.1"/>
    <property type="molecule type" value="Genomic_DNA"/>
</dbReference>
<name>A0A5A7TSD7_CUCMM</name>
<feature type="region of interest" description="Disordered" evidence="1">
    <location>
        <begin position="451"/>
        <end position="528"/>
    </location>
</feature>
<proteinExistence type="predicted"/>
<dbReference type="PANTHER" id="PTHR42648:SF28">
    <property type="entry name" value="TRANSPOSON-ENCODED PROTEIN WITH RIBONUCLEASE H-LIKE AND RETROVIRUS ZINC FINGER-LIKE DOMAINS"/>
    <property type="match status" value="1"/>
</dbReference>
<dbReference type="SUPFAM" id="SSF53098">
    <property type="entry name" value="Ribonuclease H-like"/>
    <property type="match status" value="1"/>
</dbReference>
<feature type="compositionally biased region" description="Basic residues" evidence="1">
    <location>
        <begin position="122"/>
        <end position="131"/>
    </location>
</feature>
<feature type="compositionally biased region" description="Polar residues" evidence="1">
    <location>
        <begin position="486"/>
        <end position="499"/>
    </location>
</feature>